<protein>
    <submittedName>
        <fullName evidence="1">Uncharacterized protein</fullName>
    </submittedName>
</protein>
<organism evidence="1 2">
    <name type="scientific">Ataeniobius toweri</name>
    <dbReference type="NCBI Taxonomy" id="208326"/>
    <lineage>
        <taxon>Eukaryota</taxon>
        <taxon>Metazoa</taxon>
        <taxon>Chordata</taxon>
        <taxon>Craniata</taxon>
        <taxon>Vertebrata</taxon>
        <taxon>Euteleostomi</taxon>
        <taxon>Actinopterygii</taxon>
        <taxon>Neopterygii</taxon>
        <taxon>Teleostei</taxon>
        <taxon>Neoteleostei</taxon>
        <taxon>Acanthomorphata</taxon>
        <taxon>Ovalentaria</taxon>
        <taxon>Atherinomorphae</taxon>
        <taxon>Cyprinodontiformes</taxon>
        <taxon>Goodeidae</taxon>
        <taxon>Ataeniobius</taxon>
    </lineage>
</organism>
<dbReference type="Proteomes" id="UP001345963">
    <property type="component" value="Unassembled WGS sequence"/>
</dbReference>
<gene>
    <name evidence="1" type="ORF">ATANTOWER_027002</name>
</gene>
<reference evidence="1 2" key="1">
    <citation type="submission" date="2021-07" db="EMBL/GenBank/DDBJ databases">
        <authorList>
            <person name="Palmer J.M."/>
        </authorList>
    </citation>
    <scope>NUCLEOTIDE SEQUENCE [LARGE SCALE GENOMIC DNA]</scope>
    <source>
        <strain evidence="1 2">AT_MEX2019</strain>
        <tissue evidence="1">Muscle</tissue>
    </source>
</reference>
<keyword evidence="2" id="KW-1185">Reference proteome</keyword>
<proteinExistence type="predicted"/>
<comment type="caution">
    <text evidence="1">The sequence shown here is derived from an EMBL/GenBank/DDBJ whole genome shotgun (WGS) entry which is preliminary data.</text>
</comment>
<evidence type="ECO:0000313" key="2">
    <source>
        <dbReference type="Proteomes" id="UP001345963"/>
    </source>
</evidence>
<evidence type="ECO:0000313" key="1">
    <source>
        <dbReference type="EMBL" id="MED6259638.1"/>
    </source>
</evidence>
<dbReference type="EMBL" id="JAHUTI010085178">
    <property type="protein sequence ID" value="MED6259638.1"/>
    <property type="molecule type" value="Genomic_DNA"/>
</dbReference>
<accession>A0ABU7C9S9</accession>
<name>A0ABU7C9S9_9TELE</name>
<sequence>MSCSKRVRTCSGLMRPKIMFLVYMQNTVVENYPEHIIAMLKHKGGRIMLWECFSSAGSGIWSELIGRWMELSIGQSWRKPETGIKHTNNLLGLHGGAVDSTVALQQEGPGFDSWPGVFLHGVCVFSPCMRRFSPGTPASSHSPKTCLLG</sequence>